<dbReference type="AlphaFoldDB" id="A0A0F9BB50"/>
<organism evidence="2">
    <name type="scientific">marine sediment metagenome</name>
    <dbReference type="NCBI Taxonomy" id="412755"/>
    <lineage>
        <taxon>unclassified sequences</taxon>
        <taxon>metagenomes</taxon>
        <taxon>ecological metagenomes</taxon>
    </lineage>
</organism>
<comment type="caution">
    <text evidence="2">The sequence shown here is derived from an EMBL/GenBank/DDBJ whole genome shotgun (WGS) entry which is preliminary data.</text>
</comment>
<evidence type="ECO:0000256" key="1">
    <source>
        <dbReference type="SAM" id="MobiDB-lite"/>
    </source>
</evidence>
<feature type="region of interest" description="Disordered" evidence="1">
    <location>
        <begin position="97"/>
        <end position="120"/>
    </location>
</feature>
<accession>A0A0F9BB50</accession>
<protein>
    <submittedName>
        <fullName evidence="2">Uncharacterized protein</fullName>
    </submittedName>
</protein>
<reference evidence="2" key="1">
    <citation type="journal article" date="2015" name="Nature">
        <title>Complex archaea that bridge the gap between prokaryotes and eukaryotes.</title>
        <authorList>
            <person name="Spang A."/>
            <person name="Saw J.H."/>
            <person name="Jorgensen S.L."/>
            <person name="Zaremba-Niedzwiedzka K."/>
            <person name="Martijn J."/>
            <person name="Lind A.E."/>
            <person name="van Eijk R."/>
            <person name="Schleper C."/>
            <person name="Guy L."/>
            <person name="Ettema T.J."/>
        </authorList>
    </citation>
    <scope>NUCLEOTIDE SEQUENCE</scope>
</reference>
<evidence type="ECO:0000313" key="2">
    <source>
        <dbReference type="EMBL" id="KKK81656.1"/>
    </source>
</evidence>
<feature type="non-terminal residue" evidence="2">
    <location>
        <position position="120"/>
    </location>
</feature>
<sequence>MPGLRFDRLPAGGPMAQQAEQEFRSIMNAAGQEYEIEMQTLNEQSLTDREYHNKATKLRGKHSLKALQMNREWNQRMTQIQAYEKLGAAGTISPERASQEQYGLSGYNVPKQQKPDYWSE</sequence>
<gene>
    <name evidence="2" type="ORF">LCGC14_2811240</name>
</gene>
<proteinExistence type="predicted"/>
<name>A0A0F9BB50_9ZZZZ</name>
<dbReference type="EMBL" id="LAZR01053028">
    <property type="protein sequence ID" value="KKK81656.1"/>
    <property type="molecule type" value="Genomic_DNA"/>
</dbReference>